<dbReference type="Gene3D" id="1.20.1440.180">
    <property type="entry name" value="KEN domain"/>
    <property type="match status" value="1"/>
</dbReference>
<dbReference type="EMBL" id="LJIJ01000146">
    <property type="protein sequence ID" value="ODN01593.1"/>
    <property type="molecule type" value="Genomic_DNA"/>
</dbReference>
<evidence type="ECO:0000313" key="8">
    <source>
        <dbReference type="EMBL" id="ODN01593.1"/>
    </source>
</evidence>
<dbReference type="PROSITE" id="PS51392">
    <property type="entry name" value="KEN"/>
    <property type="match status" value="1"/>
</dbReference>
<gene>
    <name evidence="8" type="ORF">Ocin01_05105</name>
</gene>
<dbReference type="GO" id="GO:0051082">
    <property type="term" value="F:unfolded protein binding"/>
    <property type="evidence" value="ECO:0007669"/>
    <property type="project" value="TreeGrafter"/>
</dbReference>
<dbReference type="GO" id="GO:0070059">
    <property type="term" value="P:intrinsic apoptotic signaling pathway in response to endoplasmic reticulum stress"/>
    <property type="evidence" value="ECO:0007669"/>
    <property type="project" value="TreeGrafter"/>
</dbReference>
<dbReference type="Pfam" id="PF06479">
    <property type="entry name" value="Ribonuc_2-5A"/>
    <property type="match status" value="1"/>
</dbReference>
<name>A0A1D2N8K4_ORCCI</name>
<dbReference type="SMART" id="SM00580">
    <property type="entry name" value="PUG"/>
    <property type="match status" value="1"/>
</dbReference>
<feature type="compositionally biased region" description="Basic residues" evidence="6">
    <location>
        <begin position="225"/>
        <end position="236"/>
    </location>
</feature>
<evidence type="ECO:0000256" key="6">
    <source>
        <dbReference type="SAM" id="MobiDB-lite"/>
    </source>
</evidence>
<dbReference type="InterPro" id="IPR038357">
    <property type="entry name" value="KEN_sf"/>
</dbReference>
<dbReference type="PANTHER" id="PTHR13954">
    <property type="entry name" value="IRE1-RELATED"/>
    <property type="match status" value="1"/>
</dbReference>
<sequence length="271" mass="32037">MTYSVDIFSMGCVYYYVLTKGGHPFGDASPASRPPLEAVLSHPIFWSNEKILNFFQDVSDRIEKESESSFPVLRRFEIDAKEIVMTDWRDHICTHVAMDLRKYRTYKGESIRDLLRALRNKKNHYRELTIEAQESLGHIPNEFVNYWISRFPSLLPYTWVMFECLKQEHVFRGYFAPDYDFYDVLRGDDPINMDEYLALNKPLDQKESPKLDKEFWKSKSQAKYQKWRSSRGRGYARGHVPREPQQELSASTDNYWRNSSPSPGREDTQET</sequence>
<keyword evidence="2" id="KW-0547">Nucleotide-binding</keyword>
<protein>
    <submittedName>
        <fullName evidence="8">Serine/threonine-protein kinase/endoribonuclease IRE1</fullName>
    </submittedName>
</protein>
<comment type="catalytic activity">
    <reaction evidence="4">
        <text>L-threonyl-[protein] + ATP = O-phospho-L-threonyl-[protein] + ADP + H(+)</text>
        <dbReference type="Rhea" id="RHEA:46608"/>
        <dbReference type="Rhea" id="RHEA-COMP:11060"/>
        <dbReference type="Rhea" id="RHEA-COMP:11605"/>
        <dbReference type="ChEBI" id="CHEBI:15378"/>
        <dbReference type="ChEBI" id="CHEBI:30013"/>
        <dbReference type="ChEBI" id="CHEBI:30616"/>
        <dbReference type="ChEBI" id="CHEBI:61977"/>
        <dbReference type="ChEBI" id="CHEBI:456216"/>
        <dbReference type="EC" id="2.7.11.1"/>
    </reaction>
</comment>
<keyword evidence="9" id="KW-1185">Reference proteome</keyword>
<keyword evidence="1" id="KW-0732">Signal</keyword>
<feature type="domain" description="KEN" evidence="7">
    <location>
        <begin position="48"/>
        <end position="177"/>
    </location>
</feature>
<keyword evidence="8" id="KW-0808">Transferase</keyword>
<dbReference type="PANTHER" id="PTHR13954:SF6">
    <property type="entry name" value="NON-SPECIFIC SERINE_THREONINE PROTEIN KINASE"/>
    <property type="match status" value="1"/>
</dbReference>
<dbReference type="CDD" id="cd10422">
    <property type="entry name" value="RNase_Ire1"/>
    <property type="match status" value="1"/>
</dbReference>
<accession>A0A1D2N8K4</accession>
<dbReference type="SUPFAM" id="SSF56112">
    <property type="entry name" value="Protein kinase-like (PK-like)"/>
    <property type="match status" value="1"/>
</dbReference>
<evidence type="ECO:0000256" key="2">
    <source>
        <dbReference type="ARBA" id="ARBA00022741"/>
    </source>
</evidence>
<dbReference type="GO" id="GO:0004674">
    <property type="term" value="F:protein serine/threonine kinase activity"/>
    <property type="evidence" value="ECO:0007669"/>
    <property type="project" value="UniProtKB-EC"/>
</dbReference>
<dbReference type="GO" id="GO:0004521">
    <property type="term" value="F:RNA endonuclease activity"/>
    <property type="evidence" value="ECO:0007669"/>
    <property type="project" value="InterPro"/>
</dbReference>
<organism evidence="8 9">
    <name type="scientific">Orchesella cincta</name>
    <name type="common">Springtail</name>
    <name type="synonym">Podura cincta</name>
    <dbReference type="NCBI Taxonomy" id="48709"/>
    <lineage>
        <taxon>Eukaryota</taxon>
        <taxon>Metazoa</taxon>
        <taxon>Ecdysozoa</taxon>
        <taxon>Arthropoda</taxon>
        <taxon>Hexapoda</taxon>
        <taxon>Collembola</taxon>
        <taxon>Entomobryomorpha</taxon>
        <taxon>Entomobryoidea</taxon>
        <taxon>Orchesellidae</taxon>
        <taxon>Orchesellinae</taxon>
        <taxon>Orchesella</taxon>
    </lineage>
</organism>
<dbReference type="STRING" id="48709.A0A1D2N8K4"/>
<comment type="catalytic activity">
    <reaction evidence="5">
        <text>L-seryl-[protein] + ATP = O-phospho-L-seryl-[protein] + ADP + H(+)</text>
        <dbReference type="Rhea" id="RHEA:17989"/>
        <dbReference type="Rhea" id="RHEA-COMP:9863"/>
        <dbReference type="Rhea" id="RHEA-COMP:11604"/>
        <dbReference type="ChEBI" id="CHEBI:15378"/>
        <dbReference type="ChEBI" id="CHEBI:29999"/>
        <dbReference type="ChEBI" id="CHEBI:30616"/>
        <dbReference type="ChEBI" id="CHEBI:83421"/>
        <dbReference type="ChEBI" id="CHEBI:456216"/>
        <dbReference type="EC" id="2.7.11.1"/>
    </reaction>
</comment>
<dbReference type="FunFam" id="1.20.1440.180:FF:000001">
    <property type="entry name" value="Serine/threonine-protein kinase/endoribonuclease IRE1"/>
    <property type="match status" value="1"/>
</dbReference>
<evidence type="ECO:0000313" key="9">
    <source>
        <dbReference type="Proteomes" id="UP000094527"/>
    </source>
</evidence>
<dbReference type="GO" id="GO:0006397">
    <property type="term" value="P:mRNA processing"/>
    <property type="evidence" value="ECO:0007669"/>
    <property type="project" value="InterPro"/>
</dbReference>
<evidence type="ECO:0000256" key="4">
    <source>
        <dbReference type="ARBA" id="ARBA00047899"/>
    </source>
</evidence>
<dbReference type="OrthoDB" id="63989at2759"/>
<proteinExistence type="predicted"/>
<dbReference type="InterPro" id="IPR011009">
    <property type="entry name" value="Kinase-like_dom_sf"/>
</dbReference>
<evidence type="ECO:0000256" key="5">
    <source>
        <dbReference type="ARBA" id="ARBA00048679"/>
    </source>
</evidence>
<reference evidence="8 9" key="1">
    <citation type="journal article" date="2016" name="Genome Biol. Evol.">
        <title>Gene Family Evolution Reflects Adaptation to Soil Environmental Stressors in the Genome of the Collembolan Orchesella cincta.</title>
        <authorList>
            <person name="Faddeeva-Vakhrusheva A."/>
            <person name="Derks M.F."/>
            <person name="Anvar S.Y."/>
            <person name="Agamennone V."/>
            <person name="Suring W."/>
            <person name="Smit S."/>
            <person name="van Straalen N.M."/>
            <person name="Roelofs D."/>
        </authorList>
    </citation>
    <scope>NUCLEOTIDE SEQUENCE [LARGE SCALE GENOMIC DNA]</scope>
    <source>
        <tissue evidence="8">Mixed pool</tissue>
    </source>
</reference>
<dbReference type="Gene3D" id="1.10.510.10">
    <property type="entry name" value="Transferase(Phosphotransferase) domain 1"/>
    <property type="match status" value="1"/>
</dbReference>
<dbReference type="GO" id="GO:0036498">
    <property type="term" value="P:IRE1-mediated unfolded protein response"/>
    <property type="evidence" value="ECO:0007669"/>
    <property type="project" value="TreeGrafter"/>
</dbReference>
<comment type="caution">
    <text evidence="8">The sequence shown here is derived from an EMBL/GenBank/DDBJ whole genome shotgun (WGS) entry which is preliminary data.</text>
</comment>
<keyword evidence="8" id="KW-0418">Kinase</keyword>
<dbReference type="AlphaFoldDB" id="A0A1D2N8K4"/>
<feature type="compositionally biased region" description="Polar residues" evidence="6">
    <location>
        <begin position="246"/>
        <end position="262"/>
    </location>
</feature>
<dbReference type="Proteomes" id="UP000094527">
    <property type="component" value="Unassembled WGS sequence"/>
</dbReference>
<evidence type="ECO:0000256" key="1">
    <source>
        <dbReference type="ARBA" id="ARBA00022729"/>
    </source>
</evidence>
<keyword evidence="3" id="KW-0067">ATP-binding</keyword>
<dbReference type="InterPro" id="IPR010513">
    <property type="entry name" value="KEN_dom"/>
</dbReference>
<evidence type="ECO:0000256" key="3">
    <source>
        <dbReference type="ARBA" id="ARBA00022840"/>
    </source>
</evidence>
<dbReference type="GO" id="GO:1990604">
    <property type="term" value="C:IRE1-TRAF2-ASK1 complex"/>
    <property type="evidence" value="ECO:0007669"/>
    <property type="project" value="TreeGrafter"/>
</dbReference>
<feature type="region of interest" description="Disordered" evidence="6">
    <location>
        <begin position="214"/>
        <end position="271"/>
    </location>
</feature>
<dbReference type="GO" id="GO:0005524">
    <property type="term" value="F:ATP binding"/>
    <property type="evidence" value="ECO:0007669"/>
    <property type="project" value="UniProtKB-KW"/>
</dbReference>
<dbReference type="InterPro" id="IPR045133">
    <property type="entry name" value="IRE1/2-like"/>
</dbReference>
<evidence type="ECO:0000259" key="7">
    <source>
        <dbReference type="PROSITE" id="PS51392"/>
    </source>
</evidence>